<dbReference type="eggNOG" id="ENOG5032TBM">
    <property type="taxonomic scope" value="Bacteria"/>
</dbReference>
<evidence type="ECO:0000256" key="1">
    <source>
        <dbReference type="SAM" id="Phobius"/>
    </source>
</evidence>
<evidence type="ECO:0000313" key="3">
    <source>
        <dbReference type="Proteomes" id="UP000029493"/>
    </source>
</evidence>
<dbReference type="STRING" id="157783.LK03_02950"/>
<feature type="transmembrane region" description="Helical" evidence="1">
    <location>
        <begin position="92"/>
        <end position="109"/>
    </location>
</feature>
<feature type="transmembrane region" description="Helical" evidence="1">
    <location>
        <begin position="51"/>
        <end position="71"/>
    </location>
</feature>
<feature type="transmembrane region" description="Helical" evidence="1">
    <location>
        <begin position="12"/>
        <end position="31"/>
    </location>
</feature>
<dbReference type="Pfam" id="PF06790">
    <property type="entry name" value="UPF0259"/>
    <property type="match status" value="1"/>
</dbReference>
<sequence length="219" mass="24409">MNPYSVLRDSLHFFRLHLLGIAQLCLPVVVLEAFFTQLVLQQLGDQASPTYAMLTSLVFYPLYTAALILYLDTRSSGQDIAKRDLMARAVQLWPQMAVLILISSLLIMAGLVLLIFPGVWIMINLAFAEFLLVLRGRSVMESMRESASMTTGHFLRILTCMLAVVAPLWLLDGLLLMAFPQPQPGVGLLLDSLSGFLQLFSTVVLYRLFMLREAEAAKA</sequence>
<keyword evidence="1" id="KW-0812">Transmembrane</keyword>
<reference evidence="2 3" key="1">
    <citation type="submission" date="2014-09" db="EMBL/GenBank/DDBJ databases">
        <authorList>
            <person name="Chan K.-G."/>
        </authorList>
    </citation>
    <scope>NUCLEOTIDE SEQUENCE [LARGE SCALE GENOMIC DNA]</scope>
    <source>
        <strain evidence="2 3">ND07</strain>
    </source>
</reference>
<dbReference type="AlphaFoldDB" id="A0A089Y8T2"/>
<dbReference type="RefSeq" id="WP_038410989.1">
    <property type="nucleotide sequence ID" value="NZ_CP009455.1"/>
</dbReference>
<keyword evidence="1" id="KW-1133">Transmembrane helix</keyword>
<protein>
    <submittedName>
        <fullName evidence="2">Membrane protein</fullName>
    </submittedName>
</protein>
<organism evidence="2 3">
    <name type="scientific">Pseudomonas cremoricolorata</name>
    <dbReference type="NCBI Taxonomy" id="157783"/>
    <lineage>
        <taxon>Bacteria</taxon>
        <taxon>Pseudomonadati</taxon>
        <taxon>Pseudomonadota</taxon>
        <taxon>Gammaproteobacteria</taxon>
        <taxon>Pseudomonadales</taxon>
        <taxon>Pseudomonadaceae</taxon>
        <taxon>Pseudomonas</taxon>
    </lineage>
</organism>
<gene>
    <name evidence="2" type="ORF">LK03_02950</name>
</gene>
<keyword evidence="1" id="KW-0472">Membrane</keyword>
<dbReference type="Proteomes" id="UP000029493">
    <property type="component" value="Chromosome"/>
</dbReference>
<evidence type="ECO:0000313" key="2">
    <source>
        <dbReference type="EMBL" id="AIR88258.1"/>
    </source>
</evidence>
<name>A0A089Y8T2_9PSED</name>
<proteinExistence type="predicted"/>
<dbReference type="EMBL" id="CP009455">
    <property type="protein sequence ID" value="AIR88258.1"/>
    <property type="molecule type" value="Genomic_DNA"/>
</dbReference>
<feature type="transmembrane region" description="Helical" evidence="1">
    <location>
        <begin position="115"/>
        <end position="134"/>
    </location>
</feature>
<feature type="transmembrane region" description="Helical" evidence="1">
    <location>
        <begin position="154"/>
        <end position="179"/>
    </location>
</feature>
<keyword evidence="3" id="KW-1185">Reference proteome</keyword>
<accession>A0A089Y8T2</accession>
<feature type="transmembrane region" description="Helical" evidence="1">
    <location>
        <begin position="185"/>
        <end position="209"/>
    </location>
</feature>
<dbReference type="OrthoDB" id="6196264at2"/>
<dbReference type="KEGG" id="psw:LK03_02950"/>